<reference evidence="2 3" key="1">
    <citation type="submission" date="2016-06" db="EMBL/GenBank/DDBJ databases">
        <authorList>
            <person name="Kjaerup R.B."/>
            <person name="Dalgaard T.S."/>
            <person name="Juul-Madsen H.R."/>
        </authorList>
    </citation>
    <scope>NUCLEOTIDE SEQUENCE [LARGE SCALE GENOMIC DNA]</scope>
    <source>
        <strain evidence="2">2</strain>
    </source>
</reference>
<gene>
    <name evidence="2" type="ORF">PROAA_1350026</name>
</gene>
<feature type="region of interest" description="Disordered" evidence="1">
    <location>
        <begin position="200"/>
        <end position="230"/>
    </location>
</feature>
<organism evidence="2 3">
    <name type="scientific">Candidatus Propionivibrio aalborgensis</name>
    <dbReference type="NCBI Taxonomy" id="1860101"/>
    <lineage>
        <taxon>Bacteria</taxon>
        <taxon>Pseudomonadati</taxon>
        <taxon>Pseudomonadota</taxon>
        <taxon>Betaproteobacteria</taxon>
        <taxon>Rhodocyclales</taxon>
        <taxon>Rhodocyclaceae</taxon>
        <taxon>Propionivibrio</taxon>
    </lineage>
</organism>
<accession>A0A1A8XI16</accession>
<sequence length="343" mass="38469">MTLASKWCARTSITPQKIEESRFQISRTYGSKKFIRGHLLPRKYLSLHNIFARADHYRTYTPFFGGVSSLHCSAVGSRISHLILQCEKQMRIEIYDEAIGIPALFKTNYCEAPICNAHDPLVSLKSYLGSAIQKFVVTRQFFCNVTTEFIERIDASRGICLQAFLVTEGPGMIDVKKGGPITLRDEFTAFLSNALPINSTTSRNESENKVSRIEQESSEVHDQKGPDAPSQGAFSNEGFVVSDAALAYLPTDVITGECYKMDRFANVVGIRISSGRTFELVSDNAAYLKRLYDIAGQKNSVTLEIQALPDNRISHRARTLSSYSRFRIIYAPLIRVIDQIEPD</sequence>
<dbReference type="Proteomes" id="UP000199600">
    <property type="component" value="Unassembled WGS sequence"/>
</dbReference>
<name>A0A1A8XI16_9RHOO</name>
<keyword evidence="3" id="KW-1185">Reference proteome</keyword>
<protein>
    <submittedName>
        <fullName evidence="2">Uncharacterized protein</fullName>
    </submittedName>
</protein>
<evidence type="ECO:0000313" key="3">
    <source>
        <dbReference type="Proteomes" id="UP000199600"/>
    </source>
</evidence>
<proteinExistence type="predicted"/>
<dbReference type="EMBL" id="FLQY01000041">
    <property type="protein sequence ID" value="SBT04795.1"/>
    <property type="molecule type" value="Genomic_DNA"/>
</dbReference>
<feature type="compositionally biased region" description="Basic and acidic residues" evidence="1">
    <location>
        <begin position="204"/>
        <end position="225"/>
    </location>
</feature>
<dbReference type="AlphaFoldDB" id="A0A1A8XI16"/>
<evidence type="ECO:0000313" key="2">
    <source>
        <dbReference type="EMBL" id="SBT04795.1"/>
    </source>
</evidence>
<evidence type="ECO:0000256" key="1">
    <source>
        <dbReference type="SAM" id="MobiDB-lite"/>
    </source>
</evidence>